<dbReference type="Pfam" id="PF13276">
    <property type="entry name" value="HTH_21"/>
    <property type="match status" value="1"/>
</dbReference>
<evidence type="ECO:0000313" key="3">
    <source>
        <dbReference type="EMBL" id="SDS77418.1"/>
    </source>
</evidence>
<dbReference type="STRING" id="629680.SAMN04489751_2832"/>
<dbReference type="PROSITE" id="PS50994">
    <property type="entry name" value="INTEGRASE"/>
    <property type="match status" value="1"/>
</dbReference>
<keyword evidence="4" id="KW-1185">Reference proteome</keyword>
<dbReference type="Gene3D" id="3.30.420.10">
    <property type="entry name" value="Ribonuclease H-like superfamily/Ribonuclease H"/>
    <property type="match status" value="1"/>
</dbReference>
<dbReference type="AlphaFoldDB" id="A0A1H1UXV5"/>
<accession>A0A1H1UXV5</accession>
<dbReference type="GO" id="GO:0003676">
    <property type="term" value="F:nucleic acid binding"/>
    <property type="evidence" value="ECO:0007669"/>
    <property type="project" value="InterPro"/>
</dbReference>
<dbReference type="InterPro" id="IPR001584">
    <property type="entry name" value="Integrase_cat-core"/>
</dbReference>
<proteinExistence type="predicted"/>
<evidence type="ECO:0000313" key="4">
    <source>
        <dbReference type="Proteomes" id="UP000199700"/>
    </source>
</evidence>
<comment type="function">
    <text evidence="1">Involved in the transposition of the insertion sequence.</text>
</comment>
<evidence type="ECO:0000259" key="2">
    <source>
        <dbReference type="PROSITE" id="PS50994"/>
    </source>
</evidence>
<dbReference type="Proteomes" id="UP000199700">
    <property type="component" value="Chromosome"/>
</dbReference>
<dbReference type="InterPro" id="IPR036397">
    <property type="entry name" value="RNaseH_sf"/>
</dbReference>
<sequence>MIRFQFVDDYRGTHEVKRMCAVLGIQRSSYYKWRATQSARVTRQAADEALVERIRDHHEEWDHTYGYRRMTVELAEDPDVDGPVNHKRVARLMRANNIVGVHLRKPHITTVKDPGAQVFADLVKRDFTAAEVGTTYVGDITYLPYGTEGKFLYLATVIDVCSKRIVGWSIADHMRTSLVEDALYSAVNDRETLNDTIFHSDHGRQYTSSAFQATCRRLGVVQSMGRIGSSADNALAESVNAALKRETLQGAKRWDTAAQCRREVFRWLIRYNSRRRHSGLGYRAPVDFEFDCASMMDLAA</sequence>
<dbReference type="PANTHER" id="PTHR46889:SF5">
    <property type="entry name" value="INTEGRASE PROTEIN"/>
    <property type="match status" value="1"/>
</dbReference>
<name>A0A1H1UXV5_BRESA</name>
<gene>
    <name evidence="3" type="ORF">SAMN04489751_2832</name>
</gene>
<dbReference type="PANTHER" id="PTHR46889">
    <property type="entry name" value="TRANSPOSASE INSF FOR INSERTION SEQUENCE IS3B-RELATED"/>
    <property type="match status" value="1"/>
</dbReference>
<organism evidence="3 4">
    <name type="scientific">Brevibacterium sandarakinum</name>
    <dbReference type="NCBI Taxonomy" id="629680"/>
    <lineage>
        <taxon>Bacteria</taxon>
        <taxon>Bacillati</taxon>
        <taxon>Actinomycetota</taxon>
        <taxon>Actinomycetes</taxon>
        <taxon>Micrococcales</taxon>
        <taxon>Brevibacteriaceae</taxon>
        <taxon>Brevibacterium</taxon>
    </lineage>
</organism>
<evidence type="ECO:0000256" key="1">
    <source>
        <dbReference type="ARBA" id="ARBA00002286"/>
    </source>
</evidence>
<dbReference type="EMBL" id="LT629739">
    <property type="protein sequence ID" value="SDS77418.1"/>
    <property type="molecule type" value="Genomic_DNA"/>
</dbReference>
<dbReference type="Pfam" id="PF00665">
    <property type="entry name" value="rve"/>
    <property type="match status" value="1"/>
</dbReference>
<reference evidence="3" key="1">
    <citation type="submission" date="2016-10" db="EMBL/GenBank/DDBJ databases">
        <authorList>
            <person name="Varghese N."/>
            <person name="Submissions S."/>
        </authorList>
    </citation>
    <scope>NUCLEOTIDE SEQUENCE [LARGE SCALE GENOMIC DNA]</scope>
    <source>
        <strain evidence="3">DSM 22082</strain>
    </source>
</reference>
<dbReference type="SUPFAM" id="SSF53098">
    <property type="entry name" value="Ribonuclease H-like"/>
    <property type="match status" value="1"/>
</dbReference>
<dbReference type="InterPro" id="IPR025948">
    <property type="entry name" value="HTH-like_dom"/>
</dbReference>
<dbReference type="InterPro" id="IPR050900">
    <property type="entry name" value="Transposase_IS3/IS150/IS904"/>
</dbReference>
<dbReference type="GO" id="GO:0015074">
    <property type="term" value="P:DNA integration"/>
    <property type="evidence" value="ECO:0007669"/>
    <property type="project" value="InterPro"/>
</dbReference>
<dbReference type="InterPro" id="IPR048020">
    <property type="entry name" value="Transpos_IS3"/>
</dbReference>
<feature type="domain" description="Integrase catalytic" evidence="2">
    <location>
        <begin position="127"/>
        <end position="293"/>
    </location>
</feature>
<protein>
    <submittedName>
        <fullName evidence="3">Transposase InsO and inactivated derivatives</fullName>
    </submittedName>
</protein>
<dbReference type="InterPro" id="IPR012337">
    <property type="entry name" value="RNaseH-like_sf"/>
</dbReference>
<dbReference type="NCBIfam" id="NF033516">
    <property type="entry name" value="transpos_IS3"/>
    <property type="match status" value="1"/>
</dbReference>